<keyword evidence="2" id="KW-1185">Reference proteome</keyword>
<reference evidence="1 2" key="1">
    <citation type="journal article" date="2019" name="Sci. Rep.">
        <title>Orb-weaving spider Araneus ventricosus genome elucidates the spidroin gene catalogue.</title>
        <authorList>
            <person name="Kono N."/>
            <person name="Nakamura H."/>
            <person name="Ohtoshi R."/>
            <person name="Moran D.A.P."/>
            <person name="Shinohara A."/>
            <person name="Yoshida Y."/>
            <person name="Fujiwara M."/>
            <person name="Mori M."/>
            <person name="Tomita M."/>
            <person name="Arakawa K."/>
        </authorList>
    </citation>
    <scope>NUCLEOTIDE SEQUENCE [LARGE SCALE GENOMIC DNA]</scope>
</reference>
<name>A0A4Y2QGB9_ARAVE</name>
<dbReference type="EMBL" id="BGPR01013767">
    <property type="protein sequence ID" value="GBN62107.1"/>
    <property type="molecule type" value="Genomic_DNA"/>
</dbReference>
<gene>
    <name evidence="1" type="ORF">AVEN_167368_1</name>
</gene>
<dbReference type="Proteomes" id="UP000499080">
    <property type="component" value="Unassembled WGS sequence"/>
</dbReference>
<proteinExistence type="predicted"/>
<dbReference type="AlphaFoldDB" id="A0A4Y2QGB9"/>
<feature type="non-terminal residue" evidence="1">
    <location>
        <position position="1"/>
    </location>
</feature>
<comment type="caution">
    <text evidence="1">The sequence shown here is derived from an EMBL/GenBank/DDBJ whole genome shotgun (WGS) entry which is preliminary data.</text>
</comment>
<protein>
    <submittedName>
        <fullName evidence="1">Uncharacterized protein</fullName>
    </submittedName>
</protein>
<evidence type="ECO:0000313" key="2">
    <source>
        <dbReference type="Proteomes" id="UP000499080"/>
    </source>
</evidence>
<organism evidence="1 2">
    <name type="scientific">Araneus ventricosus</name>
    <name type="common">Orbweaver spider</name>
    <name type="synonym">Epeira ventricosa</name>
    <dbReference type="NCBI Taxonomy" id="182803"/>
    <lineage>
        <taxon>Eukaryota</taxon>
        <taxon>Metazoa</taxon>
        <taxon>Ecdysozoa</taxon>
        <taxon>Arthropoda</taxon>
        <taxon>Chelicerata</taxon>
        <taxon>Arachnida</taxon>
        <taxon>Araneae</taxon>
        <taxon>Araneomorphae</taxon>
        <taxon>Entelegynae</taxon>
        <taxon>Araneoidea</taxon>
        <taxon>Araneidae</taxon>
        <taxon>Araneus</taxon>
    </lineage>
</organism>
<accession>A0A4Y2QGB9</accession>
<sequence>VFWNKMVGKDGGSKKKA</sequence>
<evidence type="ECO:0000313" key="1">
    <source>
        <dbReference type="EMBL" id="GBN62107.1"/>
    </source>
</evidence>